<dbReference type="InterPro" id="IPR036291">
    <property type="entry name" value="NAD(P)-bd_dom_sf"/>
</dbReference>
<sequence length="333" mass="36067">ETLKQGRPVKMYVVEWEHRELSPEAEARAETIPIEESAEAAADAVDAAIVAVPTSSHLAVSRPFVAAGKPVLIEKPIATSSAEAEELLALAEQTGSTVQVGHTERFNPAVMAIRRFEIVPKFIEAHRISPFTFRSADIGVVLDVMIHDIDLVLSMVGSEPLRVEAVGVNVLGPTEDIANVRLTFPDGCVANLTASRLAIKTERKMRIFSDQAYVSVDYAKRVGIVVKRSDNLDLIQMAREMDAKDLAELAAGVDYRKLVKIEQLKVANTVEPLRSQAEAFCRCITDGAAPVVSGRAGMAAVHCAEAIVDSIKSHHWDGPASDRVGLDIIQKDS</sequence>
<dbReference type="InterPro" id="IPR055170">
    <property type="entry name" value="GFO_IDH_MocA-like_dom"/>
</dbReference>
<dbReference type="Gene3D" id="3.40.50.720">
    <property type="entry name" value="NAD(P)-binding Rossmann-like Domain"/>
    <property type="match status" value="1"/>
</dbReference>
<dbReference type="PANTHER" id="PTHR43377">
    <property type="entry name" value="BILIVERDIN REDUCTASE A"/>
    <property type="match status" value="1"/>
</dbReference>
<name>A0A0F9F0V2_9ZZZZ</name>
<evidence type="ECO:0000259" key="2">
    <source>
        <dbReference type="Pfam" id="PF22725"/>
    </source>
</evidence>
<evidence type="ECO:0000259" key="1">
    <source>
        <dbReference type="Pfam" id="PF01408"/>
    </source>
</evidence>
<evidence type="ECO:0000313" key="3">
    <source>
        <dbReference type="EMBL" id="KKL80013.1"/>
    </source>
</evidence>
<protein>
    <recommendedName>
        <fullName evidence="4">Gfo/Idh/MocA-like oxidoreductase N-terminal domain-containing protein</fullName>
    </recommendedName>
</protein>
<evidence type="ECO:0008006" key="4">
    <source>
        <dbReference type="Google" id="ProtNLM"/>
    </source>
</evidence>
<dbReference type="InterPro" id="IPR051450">
    <property type="entry name" value="Gfo/Idh/MocA_Oxidoreductases"/>
</dbReference>
<dbReference type="Gene3D" id="3.30.360.10">
    <property type="entry name" value="Dihydrodipicolinate Reductase, domain 2"/>
    <property type="match status" value="1"/>
</dbReference>
<proteinExistence type="predicted"/>
<dbReference type="PANTHER" id="PTHR43377:SF1">
    <property type="entry name" value="BILIVERDIN REDUCTASE A"/>
    <property type="match status" value="1"/>
</dbReference>
<gene>
    <name evidence="3" type="ORF">LCGC14_2009070</name>
</gene>
<feature type="domain" description="Gfo/Idh/MocA-like oxidoreductase N-terminal" evidence="1">
    <location>
        <begin position="29"/>
        <end position="102"/>
    </location>
</feature>
<dbReference type="InterPro" id="IPR000683">
    <property type="entry name" value="Gfo/Idh/MocA-like_OxRdtase_N"/>
</dbReference>
<dbReference type="Pfam" id="PF01408">
    <property type="entry name" value="GFO_IDH_MocA"/>
    <property type="match status" value="1"/>
</dbReference>
<organism evidence="3">
    <name type="scientific">marine sediment metagenome</name>
    <dbReference type="NCBI Taxonomy" id="412755"/>
    <lineage>
        <taxon>unclassified sequences</taxon>
        <taxon>metagenomes</taxon>
        <taxon>ecological metagenomes</taxon>
    </lineage>
</organism>
<dbReference type="SUPFAM" id="SSF55347">
    <property type="entry name" value="Glyceraldehyde-3-phosphate dehydrogenase-like, C-terminal domain"/>
    <property type="match status" value="1"/>
</dbReference>
<reference evidence="3" key="1">
    <citation type="journal article" date="2015" name="Nature">
        <title>Complex archaea that bridge the gap between prokaryotes and eukaryotes.</title>
        <authorList>
            <person name="Spang A."/>
            <person name="Saw J.H."/>
            <person name="Jorgensen S.L."/>
            <person name="Zaremba-Niedzwiedzka K."/>
            <person name="Martijn J."/>
            <person name="Lind A.E."/>
            <person name="van Eijk R."/>
            <person name="Schleper C."/>
            <person name="Guy L."/>
            <person name="Ettema T.J."/>
        </authorList>
    </citation>
    <scope>NUCLEOTIDE SEQUENCE</scope>
</reference>
<dbReference type="SUPFAM" id="SSF51735">
    <property type="entry name" value="NAD(P)-binding Rossmann-fold domains"/>
    <property type="match status" value="1"/>
</dbReference>
<feature type="domain" description="GFO/IDH/MocA-like oxidoreductase" evidence="2">
    <location>
        <begin position="136"/>
        <end position="212"/>
    </location>
</feature>
<feature type="non-terminal residue" evidence="3">
    <location>
        <position position="1"/>
    </location>
</feature>
<dbReference type="AlphaFoldDB" id="A0A0F9F0V2"/>
<comment type="caution">
    <text evidence="3">The sequence shown here is derived from an EMBL/GenBank/DDBJ whole genome shotgun (WGS) entry which is preliminary data.</text>
</comment>
<dbReference type="EMBL" id="LAZR01022989">
    <property type="protein sequence ID" value="KKL80013.1"/>
    <property type="molecule type" value="Genomic_DNA"/>
</dbReference>
<accession>A0A0F9F0V2</accession>
<dbReference type="GO" id="GO:0000166">
    <property type="term" value="F:nucleotide binding"/>
    <property type="evidence" value="ECO:0007669"/>
    <property type="project" value="InterPro"/>
</dbReference>
<dbReference type="Pfam" id="PF22725">
    <property type="entry name" value="GFO_IDH_MocA_C3"/>
    <property type="match status" value="1"/>
</dbReference>